<evidence type="ECO:0000259" key="5">
    <source>
        <dbReference type="Pfam" id="PF07992"/>
    </source>
</evidence>
<dbReference type="SUPFAM" id="SSF55424">
    <property type="entry name" value="FAD/NAD-linked reductases, dimerisation (C-terminal) domain"/>
    <property type="match status" value="1"/>
</dbReference>
<keyword evidence="8" id="KW-1185">Reference proteome</keyword>
<dbReference type="GO" id="GO:0016651">
    <property type="term" value="F:oxidoreductase activity, acting on NAD(P)H"/>
    <property type="evidence" value="ECO:0007669"/>
    <property type="project" value="TreeGrafter"/>
</dbReference>
<dbReference type="Pfam" id="PF14759">
    <property type="entry name" value="Reductase_C"/>
    <property type="match status" value="1"/>
</dbReference>
<dbReference type="InterPro" id="IPR016156">
    <property type="entry name" value="FAD/NAD-linked_Rdtase_dimer_sf"/>
</dbReference>
<evidence type="ECO:0000259" key="6">
    <source>
        <dbReference type="Pfam" id="PF14759"/>
    </source>
</evidence>
<dbReference type="InterPro" id="IPR023753">
    <property type="entry name" value="FAD/NAD-binding_dom"/>
</dbReference>
<dbReference type="SUPFAM" id="SSF51905">
    <property type="entry name" value="FAD/NAD(P)-binding domain"/>
    <property type="match status" value="1"/>
</dbReference>
<dbReference type="InterPro" id="IPR036188">
    <property type="entry name" value="FAD/NAD-bd_sf"/>
</dbReference>
<accession>C7R1C8</accession>
<proteinExistence type="predicted"/>
<feature type="domain" description="Reductase C-terminal" evidence="6">
    <location>
        <begin position="357"/>
        <end position="433"/>
    </location>
</feature>
<keyword evidence="4" id="KW-0560">Oxidoreductase</keyword>
<dbReference type="KEGG" id="jde:Jden_0679"/>
<dbReference type="PANTHER" id="PTHR43557">
    <property type="entry name" value="APOPTOSIS-INDUCING FACTOR 1"/>
    <property type="match status" value="1"/>
</dbReference>
<evidence type="ECO:0000256" key="3">
    <source>
        <dbReference type="ARBA" id="ARBA00022827"/>
    </source>
</evidence>
<evidence type="ECO:0000256" key="2">
    <source>
        <dbReference type="ARBA" id="ARBA00022630"/>
    </source>
</evidence>
<dbReference type="InterPro" id="IPR028202">
    <property type="entry name" value="Reductase_C"/>
</dbReference>
<dbReference type="eggNOG" id="COG0446">
    <property type="taxonomic scope" value="Bacteria"/>
</dbReference>
<evidence type="ECO:0000313" key="8">
    <source>
        <dbReference type="Proteomes" id="UP000000628"/>
    </source>
</evidence>
<dbReference type="InterPro" id="IPR050446">
    <property type="entry name" value="FAD-oxidoreductase/Apoptosis"/>
</dbReference>
<sequence length="437" mass="46075">MTFTDVLVVGAGLAGIRTVHCLRDAGHTGSITLLNGENTPPYDRPPLSKDLLTHPEAVLLDEDLALNTPAAATTIAHNTRALTLTAIPVHPQATAHHPPPHPEPRWQVTTTGGECWDAHHVVLATGASAITPPAWESVATLRTLDDAARLRAALTTPAHVAIIGGGWIGIELAAHLHAHGHTITIYEAAPTLLAAQLGAEHGARISTLLPNITIHTSTVITNVTHDHDRTRVTAQPPHGPSWQASYDVVVAALGATPHTELLTTLPEAAPLPPGSPIPANNNGQVTINGQVLPGLHAVGDCATWADPHWGAITPGHWMTALTAPTLLAAAIIASDNNEQPPPIPRPAPHTFSRIGPHHIDVFGVPHQDHTTTTRVYSATSWVTFYHTDDALLTAVLIVNSPRDTAGARKLLAHGPTHVNSASLTDTTVPLKTLRTHP</sequence>
<evidence type="ECO:0000256" key="4">
    <source>
        <dbReference type="ARBA" id="ARBA00023002"/>
    </source>
</evidence>
<dbReference type="EMBL" id="CP001706">
    <property type="protein sequence ID" value="ACV08343.1"/>
    <property type="molecule type" value="Genomic_DNA"/>
</dbReference>
<evidence type="ECO:0000313" key="7">
    <source>
        <dbReference type="EMBL" id="ACV08343.1"/>
    </source>
</evidence>
<dbReference type="Gene3D" id="3.30.390.30">
    <property type="match status" value="1"/>
</dbReference>
<organism evidence="7 8">
    <name type="scientific">Jonesia denitrificans (strain ATCC 14870 / DSM 20603 / BCRC 15368 / CIP 55.134 / JCM 11481 / NBRC 15587 / NCTC 10816 / Prevot 55134)</name>
    <name type="common">Listeria denitrificans</name>
    <dbReference type="NCBI Taxonomy" id="471856"/>
    <lineage>
        <taxon>Bacteria</taxon>
        <taxon>Bacillati</taxon>
        <taxon>Actinomycetota</taxon>
        <taxon>Actinomycetes</taxon>
        <taxon>Micrococcales</taxon>
        <taxon>Jonesiaceae</taxon>
        <taxon>Jonesia</taxon>
    </lineage>
</organism>
<keyword evidence="2" id="KW-0285">Flavoprotein</keyword>
<evidence type="ECO:0000256" key="1">
    <source>
        <dbReference type="ARBA" id="ARBA00001974"/>
    </source>
</evidence>
<comment type="cofactor">
    <cofactor evidence="1">
        <name>FAD</name>
        <dbReference type="ChEBI" id="CHEBI:57692"/>
    </cofactor>
</comment>
<dbReference type="PANTHER" id="PTHR43557:SF2">
    <property type="entry name" value="RIESKE DOMAIN-CONTAINING PROTEIN-RELATED"/>
    <property type="match status" value="1"/>
</dbReference>
<dbReference type="PRINTS" id="PR00411">
    <property type="entry name" value="PNDRDTASEI"/>
</dbReference>
<dbReference type="Gene3D" id="3.50.50.60">
    <property type="entry name" value="FAD/NAD(P)-binding domain"/>
    <property type="match status" value="2"/>
</dbReference>
<dbReference type="STRING" id="471856.Jden_0679"/>
<keyword evidence="3" id="KW-0274">FAD</keyword>
<dbReference type="AlphaFoldDB" id="C7R1C8"/>
<reference evidence="7 8" key="1">
    <citation type="journal article" date="2009" name="Stand. Genomic Sci.">
        <title>Complete genome sequence of Jonesia denitrificans type strain (Prevot 55134).</title>
        <authorList>
            <person name="Pukall R."/>
            <person name="Gehrich-Schroter G."/>
            <person name="Lapidus A."/>
            <person name="Nolan M."/>
            <person name="Glavina Del Rio T."/>
            <person name="Lucas S."/>
            <person name="Chen F."/>
            <person name="Tice H."/>
            <person name="Pitluck S."/>
            <person name="Cheng J.F."/>
            <person name="Copeland A."/>
            <person name="Saunders E."/>
            <person name="Brettin T."/>
            <person name="Detter J.C."/>
            <person name="Bruce D."/>
            <person name="Goodwin L."/>
            <person name="Pati A."/>
            <person name="Ivanova N."/>
            <person name="Mavromatis K."/>
            <person name="Ovchinnikova G."/>
            <person name="Chen A."/>
            <person name="Palaniappan K."/>
            <person name="Land M."/>
            <person name="Hauser L."/>
            <person name="Chang Y.J."/>
            <person name="Jeffries C.D."/>
            <person name="Chain P."/>
            <person name="Goker M."/>
            <person name="Bristow J."/>
            <person name="Eisen J.A."/>
            <person name="Markowitz V."/>
            <person name="Hugenholtz P."/>
            <person name="Kyrpides N.C."/>
            <person name="Klenk H.P."/>
            <person name="Han C."/>
        </authorList>
    </citation>
    <scope>NUCLEOTIDE SEQUENCE [LARGE SCALE GENOMIC DNA]</scope>
    <source>
        <strain evidence="8">ATCC 14870 / DSM 20603 / BCRC 15368 / CIP 55.134 / JCM 11481 / NBRC 15587 / NCTC 10816 / Prevot 55134</strain>
    </source>
</reference>
<gene>
    <name evidence="7" type="ordered locus">Jden_0679</name>
</gene>
<name>C7R1C8_JONDD</name>
<dbReference type="GO" id="GO:0005737">
    <property type="term" value="C:cytoplasm"/>
    <property type="evidence" value="ECO:0007669"/>
    <property type="project" value="TreeGrafter"/>
</dbReference>
<dbReference type="PRINTS" id="PR00368">
    <property type="entry name" value="FADPNR"/>
</dbReference>
<dbReference type="RefSeq" id="WP_015770971.1">
    <property type="nucleotide sequence ID" value="NC_013174.1"/>
</dbReference>
<dbReference type="OrthoDB" id="1145at2"/>
<feature type="domain" description="FAD/NAD(P)-binding" evidence="5">
    <location>
        <begin position="5"/>
        <end position="313"/>
    </location>
</feature>
<dbReference type="HOGENOM" id="CLU_003291_4_0_11"/>
<protein>
    <submittedName>
        <fullName evidence="7">FAD-dependent pyridine nucleotide-disulphide oxidoreductase</fullName>
    </submittedName>
</protein>
<dbReference type="Proteomes" id="UP000000628">
    <property type="component" value="Chromosome"/>
</dbReference>
<dbReference type="Pfam" id="PF07992">
    <property type="entry name" value="Pyr_redox_2"/>
    <property type="match status" value="1"/>
</dbReference>